<dbReference type="Pfam" id="PF07575">
    <property type="entry name" value="Nucleopor_Nup85"/>
    <property type="match status" value="1"/>
</dbReference>
<dbReference type="GO" id="GO:0045893">
    <property type="term" value="P:positive regulation of DNA-templated transcription"/>
    <property type="evidence" value="ECO:0007669"/>
    <property type="project" value="TreeGrafter"/>
</dbReference>
<evidence type="ECO:0000256" key="2">
    <source>
        <dbReference type="ARBA" id="ARBA00005573"/>
    </source>
</evidence>
<dbReference type="InterPro" id="IPR011502">
    <property type="entry name" value="Nucleoporin_Nup85"/>
</dbReference>
<keyword evidence="6 9" id="KW-0811">Translocation</keyword>
<accession>A0AAF0IRK9</accession>
<dbReference type="GO" id="GO:0006606">
    <property type="term" value="P:protein import into nucleus"/>
    <property type="evidence" value="ECO:0007669"/>
    <property type="project" value="TreeGrafter"/>
</dbReference>
<dbReference type="GO" id="GO:0031965">
    <property type="term" value="C:nuclear membrane"/>
    <property type="evidence" value="ECO:0007669"/>
    <property type="project" value="UniProtKB-UniRule"/>
</dbReference>
<comment type="subcellular location">
    <subcellularLocation>
        <location evidence="1 9">Nucleus</location>
        <location evidence="1 9">Nuclear pore complex</location>
    </subcellularLocation>
</comment>
<dbReference type="EMBL" id="CP119951">
    <property type="protein sequence ID" value="WFC94038.1"/>
    <property type="molecule type" value="Genomic_DNA"/>
</dbReference>
<evidence type="ECO:0000256" key="9">
    <source>
        <dbReference type="RuleBase" id="RU365073"/>
    </source>
</evidence>
<protein>
    <recommendedName>
        <fullName evidence="9">Nuclear pore complex protein Nup85</fullName>
    </recommendedName>
</protein>
<evidence type="ECO:0000256" key="5">
    <source>
        <dbReference type="ARBA" id="ARBA00022927"/>
    </source>
</evidence>
<keyword evidence="8 9" id="KW-0539">Nucleus</keyword>
<dbReference type="AlphaFoldDB" id="A0AAF0IRK9"/>
<dbReference type="GO" id="GO:0031080">
    <property type="term" value="C:nuclear pore outer ring"/>
    <property type="evidence" value="ECO:0007669"/>
    <property type="project" value="TreeGrafter"/>
</dbReference>
<keyword evidence="4 9" id="KW-0509">mRNA transport</keyword>
<evidence type="ECO:0000313" key="11">
    <source>
        <dbReference type="Proteomes" id="UP001216638"/>
    </source>
</evidence>
<name>A0AAF0IRK9_9BASI</name>
<evidence type="ECO:0000256" key="8">
    <source>
        <dbReference type="ARBA" id="ARBA00023242"/>
    </source>
</evidence>
<dbReference type="GO" id="GO:0006406">
    <property type="term" value="P:mRNA export from nucleus"/>
    <property type="evidence" value="ECO:0007669"/>
    <property type="project" value="TreeGrafter"/>
</dbReference>
<comment type="function">
    <text evidence="9">Functions as a component of the nuclear pore complex (NPC).</text>
</comment>
<evidence type="ECO:0000256" key="7">
    <source>
        <dbReference type="ARBA" id="ARBA00023132"/>
    </source>
</evidence>
<gene>
    <name evidence="10" type="ORF">MBRA1_000665</name>
</gene>
<organism evidence="10 11">
    <name type="scientific">Malassezia brasiliensis</name>
    <dbReference type="NCBI Taxonomy" id="1821822"/>
    <lineage>
        <taxon>Eukaryota</taxon>
        <taxon>Fungi</taxon>
        <taxon>Dikarya</taxon>
        <taxon>Basidiomycota</taxon>
        <taxon>Ustilaginomycotina</taxon>
        <taxon>Malasseziomycetes</taxon>
        <taxon>Malasseziales</taxon>
        <taxon>Malasseziaceae</taxon>
        <taxon>Malassezia</taxon>
    </lineage>
</organism>
<keyword evidence="11" id="KW-1185">Reference proteome</keyword>
<evidence type="ECO:0000256" key="4">
    <source>
        <dbReference type="ARBA" id="ARBA00022816"/>
    </source>
</evidence>
<evidence type="ECO:0000256" key="3">
    <source>
        <dbReference type="ARBA" id="ARBA00022448"/>
    </source>
</evidence>
<dbReference type="Proteomes" id="UP001216638">
    <property type="component" value="Chromosome 1"/>
</dbReference>
<proteinExistence type="inferred from homology"/>
<evidence type="ECO:0000256" key="6">
    <source>
        <dbReference type="ARBA" id="ARBA00023010"/>
    </source>
</evidence>
<evidence type="ECO:0000256" key="1">
    <source>
        <dbReference type="ARBA" id="ARBA00004567"/>
    </source>
</evidence>
<reference evidence="10" key="1">
    <citation type="submission" date="2023-03" db="EMBL/GenBank/DDBJ databases">
        <title>Mating type loci evolution in Malassezia.</title>
        <authorList>
            <person name="Coelho M.A."/>
        </authorList>
    </citation>
    <scope>NUCLEOTIDE SEQUENCE</scope>
    <source>
        <strain evidence="10">CBS 14135</strain>
    </source>
</reference>
<keyword evidence="3 9" id="KW-0813">Transport</keyword>
<dbReference type="PANTHER" id="PTHR13373:SF21">
    <property type="entry name" value="NUCLEAR PORE COMPLEX PROTEIN NUP85"/>
    <property type="match status" value="1"/>
</dbReference>
<keyword evidence="9" id="KW-0472">Membrane</keyword>
<evidence type="ECO:0000313" key="10">
    <source>
        <dbReference type="EMBL" id="WFC94038.1"/>
    </source>
</evidence>
<dbReference type="GO" id="GO:0017056">
    <property type="term" value="F:structural constituent of nuclear pore"/>
    <property type="evidence" value="ECO:0007669"/>
    <property type="project" value="TreeGrafter"/>
</dbReference>
<keyword evidence="5 9" id="KW-0653">Protein transport</keyword>
<comment type="similarity">
    <text evidence="2 9">Belongs to the nucleoporin Nup85 family.</text>
</comment>
<dbReference type="PANTHER" id="PTHR13373">
    <property type="entry name" value="FROUNT PROTEIN-RELATED"/>
    <property type="match status" value="1"/>
</dbReference>
<keyword evidence="7 9" id="KW-0906">Nuclear pore complex</keyword>
<sequence length="656" mass="73164">MTAETDSDASARTQFYTQSFTIFTSLQSIAASQQQEDHGEDAAAWLAAGPSVQTMQYYYRIGTLYCDTIQAYIDALEADSTSDTEYLKHIQTLQTLFHLAQVLYLPEDGRGMGVIGEELLHWLNAHDIAPTTEQGQQIAQTSPSYDHPEFWDYLFRCVLRGFYTTAATVLQSYHAPGVSPTLQSIATETAQILKSLPRSTGYATEPAFFSAHRNWHTSVRVFLSGLQRKMNAVQTELSSSGHAHAEEERLELEAQFRCLLELLCGVQDRILEFSENWIEALCAWGTLVQPAMKRDDLPEVVQFITDHLQPDGTLSSDMILVSLMRGDVTKSIKQCLPFDEWLAAHLGDLCSKALLLDESQQNDGAPLMDTVLFAWADTLLNEERLWRMALSYLAVVQTPAARSKMRGVLFSVPLMETDDADAQFKQVEEVLGACIEYGMDDEVRIICKIADQMLHDFVEHGAEQFIKSVDTIPRVLLDNAEAVAIEAGLTADNAELATPFATVSSIFSTETFAPLVFHVKYRDFLELFADKSTWADAAHILMGLLTSDVTPESFLTVLLVDALPLIQAPDLYFTLAETYELLRIVEKVAPTAAQTNAETQSAYYFSWLEQLLDRDAGTSTTSPATRRKLVQERMLTMRIAVAQYLSRVLVEGAESA</sequence>
<comment type="subunit">
    <text evidence="9">Component of the nuclear pore complex (NPC).</text>
</comment>